<keyword evidence="3" id="KW-1185">Reference proteome</keyword>
<sequence>MRSKDERVGGHQAGVRYRAKSDGKKTADPKVTQPEPARRQLNVVSLCTEDRARSAAVCPSNFATGISLPYRDWVATGKGYVRHTACARRFAANSIVWRNFRNRPTESLGLRAGFENSGPGGDFRFIPNRRSPHFTLIIERLFFVAEPYAAPGGAGTHVAQHTHRICPSCKLSKTFCSTPVPD</sequence>
<protein>
    <submittedName>
        <fullName evidence="2">Uncharacterized protein</fullName>
    </submittedName>
</protein>
<name>A0A5E4TGL8_9BURK</name>
<organism evidence="2 3">
    <name type="scientific">Pandoraea terrae</name>
    <dbReference type="NCBI Taxonomy" id="1537710"/>
    <lineage>
        <taxon>Bacteria</taxon>
        <taxon>Pseudomonadati</taxon>
        <taxon>Pseudomonadota</taxon>
        <taxon>Betaproteobacteria</taxon>
        <taxon>Burkholderiales</taxon>
        <taxon>Burkholderiaceae</taxon>
        <taxon>Pandoraea</taxon>
    </lineage>
</organism>
<dbReference type="AlphaFoldDB" id="A0A5E4TGL8"/>
<dbReference type="Proteomes" id="UP000414233">
    <property type="component" value="Unassembled WGS sequence"/>
</dbReference>
<feature type="region of interest" description="Disordered" evidence="1">
    <location>
        <begin position="1"/>
        <end position="37"/>
    </location>
</feature>
<reference evidence="2 3" key="1">
    <citation type="submission" date="2019-08" db="EMBL/GenBank/DDBJ databases">
        <authorList>
            <person name="Peeters C."/>
        </authorList>
    </citation>
    <scope>NUCLEOTIDE SEQUENCE [LARGE SCALE GENOMIC DNA]</scope>
    <source>
        <strain evidence="2 3">LMG 30175</strain>
    </source>
</reference>
<feature type="compositionally biased region" description="Basic and acidic residues" evidence="1">
    <location>
        <begin position="19"/>
        <end position="28"/>
    </location>
</feature>
<evidence type="ECO:0000256" key="1">
    <source>
        <dbReference type="SAM" id="MobiDB-lite"/>
    </source>
</evidence>
<evidence type="ECO:0000313" key="3">
    <source>
        <dbReference type="Proteomes" id="UP000414233"/>
    </source>
</evidence>
<gene>
    <name evidence="2" type="ORF">PTE30175_01289</name>
</gene>
<dbReference type="EMBL" id="CABPRZ010000004">
    <property type="protein sequence ID" value="VVD85658.1"/>
    <property type="molecule type" value="Genomic_DNA"/>
</dbReference>
<proteinExistence type="predicted"/>
<accession>A0A5E4TGL8</accession>
<evidence type="ECO:0000313" key="2">
    <source>
        <dbReference type="EMBL" id="VVD85658.1"/>
    </source>
</evidence>